<protein>
    <submittedName>
        <fullName evidence="2">Uncharacterized protein</fullName>
    </submittedName>
</protein>
<organism evidence="2 3">
    <name type="scientific">Lentithecium fluviatile CBS 122367</name>
    <dbReference type="NCBI Taxonomy" id="1168545"/>
    <lineage>
        <taxon>Eukaryota</taxon>
        <taxon>Fungi</taxon>
        <taxon>Dikarya</taxon>
        <taxon>Ascomycota</taxon>
        <taxon>Pezizomycotina</taxon>
        <taxon>Dothideomycetes</taxon>
        <taxon>Pleosporomycetidae</taxon>
        <taxon>Pleosporales</taxon>
        <taxon>Massarineae</taxon>
        <taxon>Lentitheciaceae</taxon>
        <taxon>Lentithecium</taxon>
    </lineage>
</organism>
<name>A0A6G1IPX8_9PLEO</name>
<dbReference type="AlphaFoldDB" id="A0A6G1IPX8"/>
<evidence type="ECO:0000313" key="2">
    <source>
        <dbReference type="EMBL" id="KAF2680272.1"/>
    </source>
</evidence>
<feature type="compositionally biased region" description="Basic and acidic residues" evidence="1">
    <location>
        <begin position="1"/>
        <end position="27"/>
    </location>
</feature>
<reference evidence="2" key="1">
    <citation type="journal article" date="2020" name="Stud. Mycol.">
        <title>101 Dothideomycetes genomes: a test case for predicting lifestyles and emergence of pathogens.</title>
        <authorList>
            <person name="Haridas S."/>
            <person name="Albert R."/>
            <person name="Binder M."/>
            <person name="Bloem J."/>
            <person name="Labutti K."/>
            <person name="Salamov A."/>
            <person name="Andreopoulos B."/>
            <person name="Baker S."/>
            <person name="Barry K."/>
            <person name="Bills G."/>
            <person name="Bluhm B."/>
            <person name="Cannon C."/>
            <person name="Castanera R."/>
            <person name="Culley D."/>
            <person name="Daum C."/>
            <person name="Ezra D."/>
            <person name="Gonzalez J."/>
            <person name="Henrissat B."/>
            <person name="Kuo A."/>
            <person name="Liang C."/>
            <person name="Lipzen A."/>
            <person name="Lutzoni F."/>
            <person name="Magnuson J."/>
            <person name="Mondo S."/>
            <person name="Nolan M."/>
            <person name="Ohm R."/>
            <person name="Pangilinan J."/>
            <person name="Park H.-J."/>
            <person name="Ramirez L."/>
            <person name="Alfaro M."/>
            <person name="Sun H."/>
            <person name="Tritt A."/>
            <person name="Yoshinaga Y."/>
            <person name="Zwiers L.-H."/>
            <person name="Turgeon B."/>
            <person name="Goodwin S."/>
            <person name="Spatafora J."/>
            <person name="Crous P."/>
            <person name="Grigoriev I."/>
        </authorList>
    </citation>
    <scope>NUCLEOTIDE SEQUENCE</scope>
    <source>
        <strain evidence="2">CBS 122367</strain>
    </source>
</reference>
<dbReference type="InterPro" id="IPR009836">
    <property type="entry name" value="GRDP-like"/>
</dbReference>
<dbReference type="PANTHER" id="PTHR34365:SF7">
    <property type="entry name" value="GLYCINE-RICH DOMAIN-CONTAINING PROTEIN 1"/>
    <property type="match status" value="1"/>
</dbReference>
<dbReference type="Pfam" id="PF07173">
    <property type="entry name" value="GRDP-like"/>
    <property type="match status" value="1"/>
</dbReference>
<proteinExistence type="predicted"/>
<evidence type="ECO:0000313" key="3">
    <source>
        <dbReference type="Proteomes" id="UP000799291"/>
    </source>
</evidence>
<keyword evidence="3" id="KW-1185">Reference proteome</keyword>
<accession>A0A6G1IPX8</accession>
<feature type="region of interest" description="Disordered" evidence="1">
    <location>
        <begin position="122"/>
        <end position="143"/>
    </location>
</feature>
<sequence>MANEDRKKRWADKARNAERSRSLKPVEEQCGAPPPYDSVSSSAAASPTHTTSIKTKVTNTPAVISLDFTPIPLELPAYTECIAHLKLLHAFAKLRREVGNEDGLFGIELGKSGFETEIVDPPIGQASRNDSHQPQGVHDQRSVPSAEGYVVKGKPQPEATLAERICDKRWVVFVSKAADRFEMWWESLPVTSRCRIRTTDFDSANTTHSPKKFTEKGEGLADMMALPPLDVLMVWHSYLLNPRTYLEDCIRHSKHTLWQTPFPWKYIFDAIDGSSIAWDWRDDDRAKTVKCPGCCSNVRVPYTRADVTDGPEVIDAYLSYDTGYAGQAFQETCQRCGLIITHEKLRVGKFIADANDLLIHQQPLPGTILNSLGKPEVTKEGKRIGTHDPFFPSRVVERLYEFKPDRLRADVDHLSMEGLKTKFQDLMAAPELYSLVNLEQYKPNTLYKESKIAVRKMLSHYWDNSSPFGLDLVGAVLRQGSFVQKTVKIDWLHSPAVAPTMLRLIVKYHRFIRMIADWPKRTLVPTLDVDLAWHTHQLTPKVYYAYTVAETKKFVNHDDKIPEESLHANFQWTSRTYEKKYGQPYSECACWYCECTREPLRSSLSNRINPFRSTLDVKDVAEKVLPSDPVNGPHVSAHNALIMSGATSAAERRLELHLLDLQYIKVQKRYQKSKRETPSKDNDAYIYSAYGYPIYYPVYVPYYADPTCASHGNGGGGGCTGDGGGGWGTCVPGTCSEGASMGSCAVGSGVPTCAASCGGHGDAGGGCGS</sequence>
<feature type="compositionally biased region" description="Low complexity" evidence="1">
    <location>
        <begin position="37"/>
        <end position="52"/>
    </location>
</feature>
<feature type="region of interest" description="Disordered" evidence="1">
    <location>
        <begin position="1"/>
        <end position="52"/>
    </location>
</feature>
<dbReference type="OrthoDB" id="2684236at2759"/>
<evidence type="ECO:0000256" key="1">
    <source>
        <dbReference type="SAM" id="MobiDB-lite"/>
    </source>
</evidence>
<dbReference type="PANTHER" id="PTHR34365">
    <property type="entry name" value="ENOLASE (DUF1399)"/>
    <property type="match status" value="1"/>
</dbReference>
<dbReference type="EMBL" id="MU005597">
    <property type="protein sequence ID" value="KAF2680272.1"/>
    <property type="molecule type" value="Genomic_DNA"/>
</dbReference>
<dbReference type="Proteomes" id="UP000799291">
    <property type="component" value="Unassembled WGS sequence"/>
</dbReference>
<gene>
    <name evidence="2" type="ORF">K458DRAFT_434395</name>
</gene>